<dbReference type="GO" id="GO:0000077">
    <property type="term" value="P:DNA damage checkpoint signaling"/>
    <property type="evidence" value="ECO:0007669"/>
    <property type="project" value="InterPro"/>
</dbReference>
<evidence type="ECO:0000256" key="5">
    <source>
        <dbReference type="ARBA" id="ARBA00023242"/>
    </source>
</evidence>
<evidence type="ECO:0008006" key="9">
    <source>
        <dbReference type="Google" id="ProtNLM"/>
    </source>
</evidence>
<dbReference type="HOGENOM" id="CLU_035332_1_0_1"/>
<reference evidence="8" key="1">
    <citation type="journal article" date="2014" name="Proc. Natl. Acad. Sci. U.S.A.">
        <title>Extensive sampling of basidiomycete genomes demonstrates inadequacy of the white-rot/brown-rot paradigm for wood decay fungi.</title>
        <authorList>
            <person name="Riley R."/>
            <person name="Salamov A.A."/>
            <person name="Brown D.W."/>
            <person name="Nagy L.G."/>
            <person name="Floudas D."/>
            <person name="Held B.W."/>
            <person name="Levasseur A."/>
            <person name="Lombard V."/>
            <person name="Morin E."/>
            <person name="Otillar R."/>
            <person name="Lindquist E.A."/>
            <person name="Sun H."/>
            <person name="LaButti K.M."/>
            <person name="Schmutz J."/>
            <person name="Jabbour D."/>
            <person name="Luo H."/>
            <person name="Baker S.E."/>
            <person name="Pisabarro A.G."/>
            <person name="Walton J.D."/>
            <person name="Blanchette R.A."/>
            <person name="Henrissat B."/>
            <person name="Martin F."/>
            <person name="Cullen D."/>
            <person name="Hibbett D.S."/>
            <person name="Grigoriev I.V."/>
        </authorList>
    </citation>
    <scope>NUCLEOTIDE SEQUENCE [LARGE SCALE GENOMIC DNA]</scope>
    <source>
        <strain evidence="8">FD-172 SS1</strain>
    </source>
</reference>
<accession>A0A067M9Q6</accession>
<dbReference type="Pfam" id="PF02144">
    <property type="entry name" value="Rad1"/>
    <property type="match status" value="1"/>
</dbReference>
<dbReference type="AlphaFoldDB" id="A0A067M9Q6"/>
<evidence type="ECO:0000313" key="7">
    <source>
        <dbReference type="EMBL" id="KDQ12299.1"/>
    </source>
</evidence>
<feature type="region of interest" description="Disordered" evidence="6">
    <location>
        <begin position="1"/>
        <end position="21"/>
    </location>
</feature>
<evidence type="ECO:0000256" key="6">
    <source>
        <dbReference type="SAM" id="MobiDB-lite"/>
    </source>
</evidence>
<organism evidence="7 8">
    <name type="scientific">Botryobasidium botryosum (strain FD-172 SS1)</name>
    <dbReference type="NCBI Taxonomy" id="930990"/>
    <lineage>
        <taxon>Eukaryota</taxon>
        <taxon>Fungi</taxon>
        <taxon>Dikarya</taxon>
        <taxon>Basidiomycota</taxon>
        <taxon>Agaricomycotina</taxon>
        <taxon>Agaricomycetes</taxon>
        <taxon>Cantharellales</taxon>
        <taxon>Botryobasidiaceae</taxon>
        <taxon>Botryobasidium</taxon>
    </lineage>
</organism>
<evidence type="ECO:0000256" key="2">
    <source>
        <dbReference type="ARBA" id="ARBA00010991"/>
    </source>
</evidence>
<keyword evidence="3" id="KW-0227">DNA damage</keyword>
<keyword evidence="5" id="KW-0539">Nucleus</keyword>
<evidence type="ECO:0000256" key="3">
    <source>
        <dbReference type="ARBA" id="ARBA00022763"/>
    </source>
</evidence>
<dbReference type="SUPFAM" id="SSF55979">
    <property type="entry name" value="DNA clamp"/>
    <property type="match status" value="1"/>
</dbReference>
<keyword evidence="8" id="KW-1185">Reference proteome</keyword>
<dbReference type="InParanoid" id="A0A067M9Q6"/>
<dbReference type="EMBL" id="KL198051">
    <property type="protein sequence ID" value="KDQ12299.1"/>
    <property type="molecule type" value="Genomic_DNA"/>
</dbReference>
<evidence type="ECO:0000256" key="1">
    <source>
        <dbReference type="ARBA" id="ARBA00004123"/>
    </source>
</evidence>
<dbReference type="InterPro" id="IPR003021">
    <property type="entry name" value="Rad1_Rec1_Rad17"/>
</dbReference>
<name>A0A067M9Q6_BOTB1</name>
<sequence length="365" mass="40080">MSQSQAGTQSQGARSASQAAEEAKEVLSASVHDVRHFAAMLRGVQFANNNNATISLTEAGMTVAVEDSRTLLATAYIPHTIFDEWTYNPPATASESGTQSSEASADTVRFDVQLATMIECLNIFRTSGYYAVLHSSTSGDSDSKKKNWRGDDSWAAARDAKANDGGDSGKPTAMRMSYAGAGHPLTLLLAQDASGPKTACHLTTLEPEEQVELPFDDDQKIVRIIMKSTWLRDALSELDPKCDKLTFICSPPSAPLATASSRFTQRTAQPTLRLMAEGTFGRTEMDYPNDRDVLETFECEQLTRFSYRFGHIVRTQRALQNSVKTSIRMDEDGVLSLQFMMPSVKVRGKESANQFIEFRCLALDV</sequence>
<feature type="compositionally biased region" description="Low complexity" evidence="6">
    <location>
        <begin position="1"/>
        <end position="20"/>
    </location>
</feature>
<evidence type="ECO:0000313" key="8">
    <source>
        <dbReference type="Proteomes" id="UP000027195"/>
    </source>
</evidence>
<dbReference type="PANTHER" id="PTHR10870:SF0">
    <property type="entry name" value="CELL CYCLE CHECKPOINT PROTEIN RAD1"/>
    <property type="match status" value="1"/>
</dbReference>
<comment type="similarity">
    <text evidence="2">Belongs to the rad1 family.</text>
</comment>
<dbReference type="GO" id="GO:0006281">
    <property type="term" value="P:DNA repair"/>
    <property type="evidence" value="ECO:0007669"/>
    <property type="project" value="UniProtKB-KW"/>
</dbReference>
<comment type="subcellular location">
    <subcellularLocation>
        <location evidence="1">Nucleus</location>
    </subcellularLocation>
</comment>
<dbReference type="Gene3D" id="3.70.10.10">
    <property type="match status" value="1"/>
</dbReference>
<evidence type="ECO:0000256" key="4">
    <source>
        <dbReference type="ARBA" id="ARBA00023204"/>
    </source>
</evidence>
<dbReference type="PRINTS" id="PR01245">
    <property type="entry name" value="RAD1REC1"/>
</dbReference>
<dbReference type="GO" id="GO:0030896">
    <property type="term" value="C:checkpoint clamp complex"/>
    <property type="evidence" value="ECO:0007669"/>
    <property type="project" value="TreeGrafter"/>
</dbReference>
<dbReference type="FunCoup" id="A0A067M9Q6">
    <property type="interactions" value="531"/>
</dbReference>
<gene>
    <name evidence="7" type="ORF">BOTBODRAFT_34585</name>
</gene>
<dbReference type="PANTHER" id="PTHR10870">
    <property type="entry name" value="CELL CYCLE CHECKPOINT PROTEIN RAD1"/>
    <property type="match status" value="1"/>
</dbReference>
<dbReference type="Proteomes" id="UP000027195">
    <property type="component" value="Unassembled WGS sequence"/>
</dbReference>
<dbReference type="InterPro" id="IPR046938">
    <property type="entry name" value="DNA_clamp_sf"/>
</dbReference>
<protein>
    <recommendedName>
        <fullName evidence="9">Rad1-domain-containing protein</fullName>
    </recommendedName>
</protein>
<dbReference type="OrthoDB" id="337581at2759"/>
<proteinExistence type="inferred from homology"/>
<dbReference type="STRING" id="930990.A0A067M9Q6"/>
<keyword evidence="4" id="KW-0234">DNA repair</keyword>